<accession>A0A1F7GII9</accession>
<evidence type="ECO:0000259" key="1">
    <source>
        <dbReference type="PROSITE" id="PS51186"/>
    </source>
</evidence>
<evidence type="ECO:0000313" key="2">
    <source>
        <dbReference type="EMBL" id="OGK18767.1"/>
    </source>
</evidence>
<organism evidence="2 3">
    <name type="scientific">Candidatus Roizmanbacteria bacterium RIFCSPHIGHO2_01_FULL_39_24</name>
    <dbReference type="NCBI Taxonomy" id="1802032"/>
    <lineage>
        <taxon>Bacteria</taxon>
        <taxon>Candidatus Roizmaniibacteriota</taxon>
    </lineage>
</organism>
<reference evidence="2 3" key="1">
    <citation type="journal article" date="2016" name="Nat. Commun.">
        <title>Thousands of microbial genomes shed light on interconnected biogeochemical processes in an aquifer system.</title>
        <authorList>
            <person name="Anantharaman K."/>
            <person name="Brown C.T."/>
            <person name="Hug L.A."/>
            <person name="Sharon I."/>
            <person name="Castelle C.J."/>
            <person name="Probst A.J."/>
            <person name="Thomas B.C."/>
            <person name="Singh A."/>
            <person name="Wilkins M.J."/>
            <person name="Karaoz U."/>
            <person name="Brodie E.L."/>
            <person name="Williams K.H."/>
            <person name="Hubbard S.S."/>
            <person name="Banfield J.F."/>
        </authorList>
    </citation>
    <scope>NUCLEOTIDE SEQUENCE [LARGE SCALE GENOMIC DNA]</scope>
</reference>
<proteinExistence type="predicted"/>
<feature type="domain" description="N-acetyltransferase" evidence="1">
    <location>
        <begin position="30"/>
        <end position="176"/>
    </location>
</feature>
<dbReference type="CDD" id="cd04301">
    <property type="entry name" value="NAT_SF"/>
    <property type="match status" value="1"/>
</dbReference>
<dbReference type="InterPro" id="IPR016181">
    <property type="entry name" value="Acyl_CoA_acyltransferase"/>
</dbReference>
<dbReference type="EMBL" id="MFZH01000026">
    <property type="protein sequence ID" value="OGK18767.1"/>
    <property type="molecule type" value="Genomic_DNA"/>
</dbReference>
<comment type="caution">
    <text evidence="2">The sequence shown here is derived from an EMBL/GenBank/DDBJ whole genome shotgun (WGS) entry which is preliminary data.</text>
</comment>
<dbReference type="GO" id="GO:0016747">
    <property type="term" value="F:acyltransferase activity, transferring groups other than amino-acyl groups"/>
    <property type="evidence" value="ECO:0007669"/>
    <property type="project" value="InterPro"/>
</dbReference>
<name>A0A1F7GII9_9BACT</name>
<dbReference type="PROSITE" id="PS51186">
    <property type="entry name" value="GNAT"/>
    <property type="match status" value="1"/>
</dbReference>
<dbReference type="InterPro" id="IPR000182">
    <property type="entry name" value="GNAT_dom"/>
</dbReference>
<dbReference type="Pfam" id="PF00583">
    <property type="entry name" value="Acetyltransf_1"/>
    <property type="match status" value="1"/>
</dbReference>
<dbReference type="AlphaFoldDB" id="A0A1F7GII9"/>
<dbReference type="Gene3D" id="3.40.630.30">
    <property type="match status" value="1"/>
</dbReference>
<dbReference type="SUPFAM" id="SSF55729">
    <property type="entry name" value="Acyl-CoA N-acyltransferases (Nat)"/>
    <property type="match status" value="1"/>
</dbReference>
<sequence length="184" mass="20962">MNEGKIIFEGETDDGNGFVIRYPKNDDIRILHRYINTLSKEQTYVTFQGEEVSLKKEREFLDYQLGRIKAKQAVLLILDVDGTVEGVCGVDLKDHTSSHIGTMEISVSHEFRGKKIASLFLEKIIEEAKENLPDMKLITLSVFAINTVAIKMYQRFGFTEYGRLPGGILYLGEYVDQVEMCIEV</sequence>
<dbReference type="PANTHER" id="PTHR43415:SF3">
    <property type="entry name" value="GNAT-FAMILY ACETYLTRANSFERASE"/>
    <property type="match status" value="1"/>
</dbReference>
<protein>
    <recommendedName>
        <fullName evidence="1">N-acetyltransferase domain-containing protein</fullName>
    </recommendedName>
</protein>
<gene>
    <name evidence="2" type="ORF">A2799_03310</name>
</gene>
<evidence type="ECO:0000313" key="3">
    <source>
        <dbReference type="Proteomes" id="UP000176850"/>
    </source>
</evidence>
<dbReference type="PANTHER" id="PTHR43415">
    <property type="entry name" value="SPERMIDINE N(1)-ACETYLTRANSFERASE"/>
    <property type="match status" value="1"/>
</dbReference>
<dbReference type="Proteomes" id="UP000176850">
    <property type="component" value="Unassembled WGS sequence"/>
</dbReference>